<dbReference type="Proteomes" id="UP001056120">
    <property type="component" value="Linkage Group LG01"/>
</dbReference>
<evidence type="ECO:0000313" key="1">
    <source>
        <dbReference type="EMBL" id="KAI3826335.1"/>
    </source>
</evidence>
<dbReference type="EMBL" id="CM042018">
    <property type="protein sequence ID" value="KAI3826335.1"/>
    <property type="molecule type" value="Genomic_DNA"/>
</dbReference>
<name>A0ACB9K200_9ASTR</name>
<comment type="caution">
    <text evidence="1">The sequence shown here is derived from an EMBL/GenBank/DDBJ whole genome shotgun (WGS) entry which is preliminary data.</text>
</comment>
<keyword evidence="2" id="KW-1185">Reference proteome</keyword>
<gene>
    <name evidence="1" type="ORF">L1987_00382</name>
</gene>
<evidence type="ECO:0000313" key="2">
    <source>
        <dbReference type="Proteomes" id="UP001056120"/>
    </source>
</evidence>
<reference evidence="2" key="1">
    <citation type="journal article" date="2022" name="Mol. Ecol. Resour.">
        <title>The genomes of chicory, endive, great burdock and yacon provide insights into Asteraceae palaeo-polyploidization history and plant inulin production.</title>
        <authorList>
            <person name="Fan W."/>
            <person name="Wang S."/>
            <person name="Wang H."/>
            <person name="Wang A."/>
            <person name="Jiang F."/>
            <person name="Liu H."/>
            <person name="Zhao H."/>
            <person name="Xu D."/>
            <person name="Zhang Y."/>
        </authorList>
    </citation>
    <scope>NUCLEOTIDE SEQUENCE [LARGE SCALE GENOMIC DNA]</scope>
    <source>
        <strain evidence="2">cv. Yunnan</strain>
    </source>
</reference>
<reference evidence="1 2" key="2">
    <citation type="journal article" date="2022" name="Mol. Ecol. Resour.">
        <title>The genomes of chicory, endive, great burdock and yacon provide insights into Asteraceae paleo-polyploidization history and plant inulin production.</title>
        <authorList>
            <person name="Fan W."/>
            <person name="Wang S."/>
            <person name="Wang H."/>
            <person name="Wang A."/>
            <person name="Jiang F."/>
            <person name="Liu H."/>
            <person name="Zhao H."/>
            <person name="Xu D."/>
            <person name="Zhang Y."/>
        </authorList>
    </citation>
    <scope>NUCLEOTIDE SEQUENCE [LARGE SCALE GENOMIC DNA]</scope>
    <source>
        <strain evidence="2">cv. Yunnan</strain>
        <tissue evidence="1">Leaves</tissue>
    </source>
</reference>
<protein>
    <submittedName>
        <fullName evidence="1">Uncharacterized protein</fullName>
    </submittedName>
</protein>
<sequence>MVAQAAMTNTSSTFFGAVVVIDDPLTNGSTLSILGANSIFSKVREMPIVGGSGLFRFARGYAFAKTYSFNTTSGDAVVEYDVYVLHY</sequence>
<proteinExistence type="predicted"/>
<accession>A0ACB9K200</accession>
<organism evidence="1 2">
    <name type="scientific">Smallanthus sonchifolius</name>
    <dbReference type="NCBI Taxonomy" id="185202"/>
    <lineage>
        <taxon>Eukaryota</taxon>
        <taxon>Viridiplantae</taxon>
        <taxon>Streptophyta</taxon>
        <taxon>Embryophyta</taxon>
        <taxon>Tracheophyta</taxon>
        <taxon>Spermatophyta</taxon>
        <taxon>Magnoliopsida</taxon>
        <taxon>eudicotyledons</taxon>
        <taxon>Gunneridae</taxon>
        <taxon>Pentapetalae</taxon>
        <taxon>asterids</taxon>
        <taxon>campanulids</taxon>
        <taxon>Asterales</taxon>
        <taxon>Asteraceae</taxon>
        <taxon>Asteroideae</taxon>
        <taxon>Heliantheae alliance</taxon>
        <taxon>Millerieae</taxon>
        <taxon>Smallanthus</taxon>
    </lineage>
</organism>